<dbReference type="PRINTS" id="PR00682">
    <property type="entry name" value="IPNSYNTHASE"/>
</dbReference>
<organism evidence="2">
    <name type="scientific">freshwater metagenome</name>
    <dbReference type="NCBI Taxonomy" id="449393"/>
    <lineage>
        <taxon>unclassified sequences</taxon>
        <taxon>metagenomes</taxon>
        <taxon>ecological metagenomes</taxon>
    </lineage>
</organism>
<protein>
    <submittedName>
        <fullName evidence="2">Unannotated protein</fullName>
    </submittedName>
</protein>
<dbReference type="Pfam" id="PF14226">
    <property type="entry name" value="DIOX_N"/>
    <property type="match status" value="1"/>
</dbReference>
<dbReference type="InterPro" id="IPR044861">
    <property type="entry name" value="IPNS-like_FE2OG_OXY"/>
</dbReference>
<reference evidence="2" key="1">
    <citation type="submission" date="2020-05" db="EMBL/GenBank/DDBJ databases">
        <authorList>
            <person name="Chiriac C."/>
            <person name="Salcher M."/>
            <person name="Ghai R."/>
            <person name="Kavagutti S V."/>
        </authorList>
    </citation>
    <scope>NUCLEOTIDE SEQUENCE</scope>
</reference>
<dbReference type="PROSITE" id="PS51471">
    <property type="entry name" value="FE2OG_OXY"/>
    <property type="match status" value="1"/>
</dbReference>
<dbReference type="InterPro" id="IPR050231">
    <property type="entry name" value="Iron_ascorbate_oxido_reductase"/>
</dbReference>
<dbReference type="InterPro" id="IPR027443">
    <property type="entry name" value="IPNS-like_sf"/>
</dbReference>
<dbReference type="EMBL" id="CAEZVL010000051">
    <property type="protein sequence ID" value="CAB4627563.1"/>
    <property type="molecule type" value="Genomic_DNA"/>
</dbReference>
<name>A0A6J6CA64_9ZZZZ</name>
<evidence type="ECO:0000313" key="3">
    <source>
        <dbReference type="EMBL" id="CAB4627563.1"/>
    </source>
</evidence>
<dbReference type="SUPFAM" id="SSF51197">
    <property type="entry name" value="Clavaminate synthase-like"/>
    <property type="match status" value="1"/>
</dbReference>
<dbReference type="InterPro" id="IPR026992">
    <property type="entry name" value="DIOX_N"/>
</dbReference>
<dbReference type="Gene3D" id="2.60.120.330">
    <property type="entry name" value="B-lactam Antibiotic, Isopenicillin N Synthase, Chain"/>
    <property type="match status" value="1"/>
</dbReference>
<gene>
    <name evidence="2" type="ORF">UFOPK1421_01032</name>
    <name evidence="3" type="ORF">UFOPK1960_00479</name>
</gene>
<dbReference type="InterPro" id="IPR005123">
    <property type="entry name" value="Oxoglu/Fe-dep_dioxygenase_dom"/>
</dbReference>
<feature type="domain" description="Fe2OG dioxygenase" evidence="1">
    <location>
        <begin position="152"/>
        <end position="262"/>
    </location>
</feature>
<evidence type="ECO:0000313" key="2">
    <source>
        <dbReference type="EMBL" id="CAB4547293.1"/>
    </source>
</evidence>
<dbReference type="Pfam" id="PF03171">
    <property type="entry name" value="2OG-FeII_Oxy"/>
    <property type="match status" value="1"/>
</dbReference>
<dbReference type="PANTHER" id="PTHR47990">
    <property type="entry name" value="2-OXOGLUTARATE (2OG) AND FE(II)-DEPENDENT OXYGENASE SUPERFAMILY PROTEIN-RELATED"/>
    <property type="match status" value="1"/>
</dbReference>
<sequence>MLLVPTVDISSPTATSLEALDAACRDHGFFLLSGHGLDDLIARTWRHTEVFFDADRSIKTDIMRDLDNPMGYYDRELTKRKRDNKEVFDYLDPTVSAIDARNRWPRDLPGFRETMSELFDEFSALADRTLGLIHQALNLSEESRQKMMGSRHGSMVRLNQYPIGDPVPEHERSGLADLGETALGYHTDPGTITLLLQDNTGGLQAESRDHGWIDVPPTEGTIVINLGDCMQAWTNDQYRAAIHRVVPMTQKRRFSIPYFQNPFRDSTIEPIAELCVDGARYRPFSWREFMAARSYDNFTDLGTDDTQVTDFRIPTPST</sequence>
<evidence type="ECO:0000259" key="1">
    <source>
        <dbReference type="PROSITE" id="PS51471"/>
    </source>
</evidence>
<proteinExistence type="predicted"/>
<dbReference type="AlphaFoldDB" id="A0A6J6CA64"/>
<accession>A0A6J6CA64</accession>
<dbReference type="EMBL" id="CAEZSL010000111">
    <property type="protein sequence ID" value="CAB4547293.1"/>
    <property type="molecule type" value="Genomic_DNA"/>
</dbReference>